<dbReference type="Gene3D" id="2.130.10.10">
    <property type="entry name" value="YVTN repeat-like/Quinoprotein amine dehydrogenase"/>
    <property type="match status" value="2"/>
</dbReference>
<name>A0ABX0UN74_9BACT</name>
<evidence type="ECO:0008006" key="3">
    <source>
        <dbReference type="Google" id="ProtNLM"/>
    </source>
</evidence>
<dbReference type="SUPFAM" id="SSF75011">
    <property type="entry name" value="3-carboxy-cis,cis-mucoante lactonizing enzyme"/>
    <property type="match status" value="1"/>
</dbReference>
<comment type="caution">
    <text evidence="1">The sequence shown here is derived from an EMBL/GenBank/DDBJ whole genome shotgun (WGS) entry which is preliminary data.</text>
</comment>
<organism evidence="1 2">
    <name type="scientific">Dyadobacter arcticus</name>
    <dbReference type="NCBI Taxonomy" id="1078754"/>
    <lineage>
        <taxon>Bacteria</taxon>
        <taxon>Pseudomonadati</taxon>
        <taxon>Bacteroidota</taxon>
        <taxon>Cytophagia</taxon>
        <taxon>Cytophagales</taxon>
        <taxon>Spirosomataceae</taxon>
        <taxon>Dyadobacter</taxon>
    </lineage>
</organism>
<dbReference type="Proteomes" id="UP001179181">
    <property type="component" value="Unassembled WGS sequence"/>
</dbReference>
<proteinExistence type="predicted"/>
<sequence>MGYQSKLLKALVACSILLFQGCIKDHNPDPSIQVVGYLYTTTNGEDINQVVKFSRHADGSLSDETAYPTNSKGGADVKAGGDAHGDFDAQGAVQIIGDYLLNTNAGGNQISVYSLNKSNGDIAFKSNTISGGTRPVSIAYTKKSGIDDEYWVVVGNQWNNPNVQKDGAAIERYPDNAFHAQDLTQPDATDNERNIQLFTFNAKTGALSPEKQLDKYVRENGGPTTVSFSPDGKKLAVATWGIAHFATKLTSLDEQHPSRVYVYDFTNGSVSNRRYFEEAGISGTIGFNWAILGNSRLFVSNFNLIPAKLDNSVTVLDDNGSTVAKASNYGVSSPSAIDEACWTVLNSTGDKLFVASFQTNLVSTFNVGSSGLMLTKTEARSGIAPNGDSKELWISPDNKYVYNLGAFQSFSINLFENSGSGAAYKSQTFLKTTSAGAGIAGKYNFLGLAGFDL</sequence>
<gene>
    <name evidence="1" type="ORF">FHS68_001706</name>
</gene>
<keyword evidence="2" id="KW-1185">Reference proteome</keyword>
<evidence type="ECO:0000313" key="1">
    <source>
        <dbReference type="EMBL" id="NIJ52536.1"/>
    </source>
</evidence>
<dbReference type="PROSITE" id="PS51257">
    <property type="entry name" value="PROKAR_LIPOPROTEIN"/>
    <property type="match status" value="1"/>
</dbReference>
<evidence type="ECO:0000313" key="2">
    <source>
        <dbReference type="Proteomes" id="UP001179181"/>
    </source>
</evidence>
<dbReference type="RefSeq" id="WP_167269077.1">
    <property type="nucleotide sequence ID" value="NZ_JAASQJ010000002.1"/>
</dbReference>
<reference evidence="1 2" key="1">
    <citation type="submission" date="2020-03" db="EMBL/GenBank/DDBJ databases">
        <title>Genomic Encyclopedia of Type Strains, Phase IV (KMG-IV): sequencing the most valuable type-strain genomes for metagenomic binning, comparative biology and taxonomic classification.</title>
        <authorList>
            <person name="Goeker M."/>
        </authorList>
    </citation>
    <scope>NUCLEOTIDE SEQUENCE [LARGE SCALE GENOMIC DNA]</scope>
    <source>
        <strain evidence="1 2">DSM 102865</strain>
    </source>
</reference>
<dbReference type="InterPro" id="IPR015943">
    <property type="entry name" value="WD40/YVTN_repeat-like_dom_sf"/>
</dbReference>
<protein>
    <recommendedName>
        <fullName evidence="3">Lactonase, 7-bladed beta-propeller</fullName>
    </recommendedName>
</protein>
<accession>A0ABX0UN74</accession>
<dbReference type="EMBL" id="JAASQJ010000002">
    <property type="protein sequence ID" value="NIJ52536.1"/>
    <property type="molecule type" value="Genomic_DNA"/>
</dbReference>